<dbReference type="AlphaFoldDB" id="A0A1X6YKG5"/>
<dbReference type="EMBL" id="FWFX01000002">
    <property type="protein sequence ID" value="SLN22225.1"/>
    <property type="molecule type" value="Genomic_DNA"/>
</dbReference>
<gene>
    <name evidence="1" type="ORF">ROA7450_00814</name>
</gene>
<reference evidence="1 2" key="1">
    <citation type="submission" date="2017-03" db="EMBL/GenBank/DDBJ databases">
        <authorList>
            <person name="Afonso C.L."/>
            <person name="Miller P.J."/>
            <person name="Scott M.A."/>
            <person name="Spackman E."/>
            <person name="Goraichik I."/>
            <person name="Dimitrov K.M."/>
            <person name="Suarez D.L."/>
            <person name="Swayne D.E."/>
        </authorList>
    </citation>
    <scope>NUCLEOTIDE SEQUENCE [LARGE SCALE GENOMIC DNA]</scope>
    <source>
        <strain evidence="1 2">CECT 7450</strain>
    </source>
</reference>
<dbReference type="OrthoDB" id="799114at2"/>
<evidence type="ECO:0000313" key="1">
    <source>
        <dbReference type="EMBL" id="SLN22225.1"/>
    </source>
</evidence>
<protein>
    <submittedName>
        <fullName evidence="1">Uncharacterized protein</fullName>
    </submittedName>
</protein>
<accession>A0A1X6YKG5</accession>
<keyword evidence="2" id="KW-1185">Reference proteome</keyword>
<evidence type="ECO:0000313" key="2">
    <source>
        <dbReference type="Proteomes" id="UP000193061"/>
    </source>
</evidence>
<name>A0A1X6YKG5_9RHOB</name>
<proteinExistence type="predicted"/>
<dbReference type="Proteomes" id="UP000193061">
    <property type="component" value="Unassembled WGS sequence"/>
</dbReference>
<sequence>MNFICKDEGAIIHFAGDNSLIDGRIERIDVRDTDPSVSIHIEICMRPSSEHRKIELRFLGCKEFGFYWSDDYYFYNIERVKFFQRDDGLLYVSFDPVDEAETVSEYDQSFISSAELHAYSF</sequence>
<organism evidence="1 2">
    <name type="scientific">Roseovarius albus</name>
    <dbReference type="NCBI Taxonomy" id="1247867"/>
    <lineage>
        <taxon>Bacteria</taxon>
        <taxon>Pseudomonadati</taxon>
        <taxon>Pseudomonadota</taxon>
        <taxon>Alphaproteobacteria</taxon>
        <taxon>Rhodobacterales</taxon>
        <taxon>Roseobacteraceae</taxon>
        <taxon>Roseovarius</taxon>
    </lineage>
</organism>
<dbReference type="RefSeq" id="WP_085804364.1">
    <property type="nucleotide sequence ID" value="NZ_FWFX01000002.1"/>
</dbReference>